<organism evidence="3 4">
    <name type="scientific">Actinocorallia aurantiaca</name>
    <dbReference type="NCBI Taxonomy" id="46204"/>
    <lineage>
        <taxon>Bacteria</taxon>
        <taxon>Bacillati</taxon>
        <taxon>Actinomycetota</taxon>
        <taxon>Actinomycetes</taxon>
        <taxon>Streptosporangiales</taxon>
        <taxon>Thermomonosporaceae</taxon>
        <taxon>Actinocorallia</taxon>
    </lineage>
</organism>
<dbReference type="Proteomes" id="UP001501842">
    <property type="component" value="Unassembled WGS sequence"/>
</dbReference>
<reference evidence="3 4" key="1">
    <citation type="journal article" date="2019" name="Int. J. Syst. Evol. Microbiol.">
        <title>The Global Catalogue of Microorganisms (GCM) 10K type strain sequencing project: providing services to taxonomists for standard genome sequencing and annotation.</title>
        <authorList>
            <consortium name="The Broad Institute Genomics Platform"/>
            <consortium name="The Broad Institute Genome Sequencing Center for Infectious Disease"/>
            <person name="Wu L."/>
            <person name="Ma J."/>
        </authorList>
    </citation>
    <scope>NUCLEOTIDE SEQUENCE [LARGE SCALE GENOMIC DNA]</scope>
    <source>
        <strain evidence="3 4">JCM 8201</strain>
    </source>
</reference>
<dbReference type="Pfam" id="PF07905">
    <property type="entry name" value="PucR"/>
    <property type="match status" value="1"/>
</dbReference>
<protein>
    <submittedName>
        <fullName evidence="3">PucR family transcriptional regulator</fullName>
    </submittedName>
</protein>
<evidence type="ECO:0000259" key="2">
    <source>
        <dbReference type="Pfam" id="PF13556"/>
    </source>
</evidence>
<feature type="domain" description="Purine catabolism PurC-like" evidence="1">
    <location>
        <begin position="25"/>
        <end position="126"/>
    </location>
</feature>
<name>A0ABN3U922_9ACTN</name>
<accession>A0ABN3U922</accession>
<dbReference type="PANTHER" id="PTHR33744">
    <property type="entry name" value="CARBOHYDRATE DIACID REGULATOR"/>
    <property type="match status" value="1"/>
</dbReference>
<dbReference type="InterPro" id="IPR025736">
    <property type="entry name" value="PucR_C-HTH_dom"/>
</dbReference>
<keyword evidence="4" id="KW-1185">Reference proteome</keyword>
<sequence length="461" mass="48612">MAPTLASVASLPRLGLRGLTTASPDVPVRWVAVSELPDPTPFLQGGELVLTTGMWAAGPGEDGEFQAYVARLVARGVAGLGFGVGLGHAEVPPALVEAAERHGLPLLEVPRPVPFVAIGEAVSRALASAQYENVTRAFQAQRELTRAALRGSGALTDRLARELRGWALLLGPSGELRHAVPEYAGNRLDEIASELHRLAGGAASLALPGPVVVQAIGLGGRPRGYLAVGTPRTLNPVEHTIVGVAVSLLTLGSEAPRGDARLRAALGSLLLGWEPEEPPHPLRVLVCGADAPKGLENDPVWERCLAVPHPAGCVLIVSDPLVEQVIPLVEAYGPVGVGDPAKLGDVPRSLAEAERARPVSGVRRYAELPVRGLLGLLDGPEAEAMAERLLAPLDETLRASLRAYLEAGGLGDPAARALGVHRHTLRHRTRRISRLLDRDLEDAGTRAELWIALMLTQRAVF</sequence>
<dbReference type="InterPro" id="IPR051448">
    <property type="entry name" value="CdaR-like_regulators"/>
</dbReference>
<evidence type="ECO:0000259" key="1">
    <source>
        <dbReference type="Pfam" id="PF07905"/>
    </source>
</evidence>
<evidence type="ECO:0000313" key="3">
    <source>
        <dbReference type="EMBL" id="GAA2726546.1"/>
    </source>
</evidence>
<proteinExistence type="predicted"/>
<evidence type="ECO:0000313" key="4">
    <source>
        <dbReference type="Proteomes" id="UP001501842"/>
    </source>
</evidence>
<dbReference type="Gene3D" id="1.10.10.2840">
    <property type="entry name" value="PucR C-terminal helix-turn-helix domain"/>
    <property type="match status" value="1"/>
</dbReference>
<dbReference type="EMBL" id="BAAATZ010000009">
    <property type="protein sequence ID" value="GAA2726546.1"/>
    <property type="molecule type" value="Genomic_DNA"/>
</dbReference>
<feature type="domain" description="PucR C-terminal helix-turn-helix" evidence="2">
    <location>
        <begin position="397"/>
        <end position="454"/>
    </location>
</feature>
<dbReference type="PANTHER" id="PTHR33744:SF1">
    <property type="entry name" value="DNA-BINDING TRANSCRIPTIONAL ACTIVATOR ADER"/>
    <property type="match status" value="1"/>
</dbReference>
<gene>
    <name evidence="3" type="ORF">GCM10010439_29450</name>
</gene>
<dbReference type="Pfam" id="PF13556">
    <property type="entry name" value="HTH_30"/>
    <property type="match status" value="1"/>
</dbReference>
<dbReference type="RefSeq" id="WP_344450917.1">
    <property type="nucleotide sequence ID" value="NZ_BAAATZ010000009.1"/>
</dbReference>
<dbReference type="InterPro" id="IPR012914">
    <property type="entry name" value="PucR_dom"/>
</dbReference>
<comment type="caution">
    <text evidence="3">The sequence shown here is derived from an EMBL/GenBank/DDBJ whole genome shotgun (WGS) entry which is preliminary data.</text>
</comment>
<dbReference type="InterPro" id="IPR042070">
    <property type="entry name" value="PucR_C-HTH_sf"/>
</dbReference>